<keyword evidence="2" id="KW-1185">Reference proteome</keyword>
<reference evidence="1" key="1">
    <citation type="submission" date="2022-04" db="EMBL/GenBank/DDBJ databases">
        <title>A functionally conserved STORR gene fusion in Papaver species that diverged 16.8 million years ago.</title>
        <authorList>
            <person name="Catania T."/>
        </authorList>
    </citation>
    <scope>NUCLEOTIDE SEQUENCE</scope>
    <source>
        <strain evidence="1">S-188037</strain>
    </source>
</reference>
<sequence>MDSCNIFVFSPFMSIHPPENYKKNEEKQKERVYGYKQVTTRNSSLEIGKRAMGLIHLICRMSGLLFGTEPAVISKHCTHFLAEKQDDGVNGGLGLRQLCRFQVVPHCSKFSDETFLETFLQVEDVSDTTKRGNLSDYQEIQRLSMEVFSPSTSGYMG</sequence>
<name>A0AAD4XZY0_9MAGN</name>
<gene>
    <name evidence="1" type="ORF">MKW98_021934</name>
</gene>
<organism evidence="1 2">
    <name type="scientific">Papaver atlanticum</name>
    <dbReference type="NCBI Taxonomy" id="357466"/>
    <lineage>
        <taxon>Eukaryota</taxon>
        <taxon>Viridiplantae</taxon>
        <taxon>Streptophyta</taxon>
        <taxon>Embryophyta</taxon>
        <taxon>Tracheophyta</taxon>
        <taxon>Spermatophyta</taxon>
        <taxon>Magnoliopsida</taxon>
        <taxon>Ranunculales</taxon>
        <taxon>Papaveraceae</taxon>
        <taxon>Papaveroideae</taxon>
        <taxon>Papaver</taxon>
    </lineage>
</organism>
<accession>A0AAD4XZY0</accession>
<protein>
    <submittedName>
        <fullName evidence="1">Uncharacterized protein</fullName>
    </submittedName>
</protein>
<dbReference type="Proteomes" id="UP001202328">
    <property type="component" value="Unassembled WGS sequence"/>
</dbReference>
<dbReference type="AlphaFoldDB" id="A0AAD4XZY0"/>
<comment type="caution">
    <text evidence="1">The sequence shown here is derived from an EMBL/GenBank/DDBJ whole genome shotgun (WGS) entry which is preliminary data.</text>
</comment>
<evidence type="ECO:0000313" key="1">
    <source>
        <dbReference type="EMBL" id="KAI3963694.1"/>
    </source>
</evidence>
<evidence type="ECO:0000313" key="2">
    <source>
        <dbReference type="Proteomes" id="UP001202328"/>
    </source>
</evidence>
<proteinExistence type="predicted"/>
<dbReference type="EMBL" id="JAJJMB010000025">
    <property type="protein sequence ID" value="KAI3963694.1"/>
    <property type="molecule type" value="Genomic_DNA"/>
</dbReference>